<dbReference type="AlphaFoldDB" id="A0A8H6XBP8"/>
<name>A0A8H6XBP8_9AGAR</name>
<evidence type="ECO:0008006" key="5">
    <source>
        <dbReference type="Google" id="ProtNLM"/>
    </source>
</evidence>
<reference evidence="3" key="1">
    <citation type="submission" date="2020-05" db="EMBL/GenBank/DDBJ databases">
        <title>Mycena genomes resolve the evolution of fungal bioluminescence.</title>
        <authorList>
            <person name="Tsai I.J."/>
        </authorList>
    </citation>
    <scope>NUCLEOTIDE SEQUENCE</scope>
    <source>
        <strain evidence="3">CCC161011</strain>
    </source>
</reference>
<dbReference type="OrthoDB" id="3216420at2759"/>
<keyword evidence="1" id="KW-0175">Coiled coil</keyword>
<sequence>MSATGSERVTRTRAGSSKPVSKSRRKQAKEEEEQDESDDFKEMVRDSGDEDEVMEVDPPPARKPAARPVAKSGAKGKGKAKADSVPNKKQPSRAEVEVVDDDDDAGAPAAARAINNAVANNGATQLARRMDGSAAATKQIESLRRQLESAQANIKDLSKQLEESYRVRQTEPEELLQRQVEKYEETIRTKELLLKQQAEMLSRKEPLSSEGKTSVLHMVTREHADAEKRSAEEQVVYWKRQADDKDRLLDEKDRKIAELMQIQSDLQFEIKAERENSQKATRNPPSVLRGRGPNGVLGSDDPKHSELVRFYEDVTNLLVTDIKVQEPKYLNLEEWSLTCIYTYEDKTGSEASRRSLGFLLRFTYDPFDPTTPVESEDDLDRAAQYTPLNLDKEEPEFIDALQFLNTGFTFPRKQLPLFFNSLVTNMKAACEPDQSEPGSEPEQDNDSMQDVQLVE</sequence>
<proteinExistence type="predicted"/>
<feature type="coiled-coil region" evidence="1">
    <location>
        <begin position="133"/>
        <end position="200"/>
    </location>
</feature>
<feature type="compositionally biased region" description="Acidic residues" evidence="2">
    <location>
        <begin position="30"/>
        <end position="39"/>
    </location>
</feature>
<keyword evidence="4" id="KW-1185">Reference proteome</keyword>
<organism evidence="3 4">
    <name type="scientific">Mycena venus</name>
    <dbReference type="NCBI Taxonomy" id="2733690"/>
    <lineage>
        <taxon>Eukaryota</taxon>
        <taxon>Fungi</taxon>
        <taxon>Dikarya</taxon>
        <taxon>Basidiomycota</taxon>
        <taxon>Agaricomycotina</taxon>
        <taxon>Agaricomycetes</taxon>
        <taxon>Agaricomycetidae</taxon>
        <taxon>Agaricales</taxon>
        <taxon>Marasmiineae</taxon>
        <taxon>Mycenaceae</taxon>
        <taxon>Mycena</taxon>
    </lineage>
</organism>
<comment type="caution">
    <text evidence="3">The sequence shown here is derived from an EMBL/GenBank/DDBJ whole genome shotgun (WGS) entry which is preliminary data.</text>
</comment>
<dbReference type="CDD" id="cd23787">
    <property type="entry name" value="RWD_CSM1"/>
    <property type="match status" value="1"/>
</dbReference>
<dbReference type="Proteomes" id="UP000620124">
    <property type="component" value="Unassembled WGS sequence"/>
</dbReference>
<evidence type="ECO:0000313" key="3">
    <source>
        <dbReference type="EMBL" id="KAF7338117.1"/>
    </source>
</evidence>
<dbReference type="EMBL" id="JACAZI010000021">
    <property type="protein sequence ID" value="KAF7338117.1"/>
    <property type="molecule type" value="Genomic_DNA"/>
</dbReference>
<feature type="region of interest" description="Disordered" evidence="2">
    <location>
        <begin position="1"/>
        <end position="110"/>
    </location>
</feature>
<gene>
    <name evidence="3" type="ORF">MVEN_02036400</name>
</gene>
<feature type="region of interest" description="Disordered" evidence="2">
    <location>
        <begin position="274"/>
        <end position="302"/>
    </location>
</feature>
<evidence type="ECO:0000313" key="4">
    <source>
        <dbReference type="Proteomes" id="UP000620124"/>
    </source>
</evidence>
<protein>
    <recommendedName>
        <fullName evidence="5">Monopolin complex subunit Csm1/Pcs1 C-terminal domain-containing protein</fullName>
    </recommendedName>
</protein>
<evidence type="ECO:0000256" key="1">
    <source>
        <dbReference type="SAM" id="Coils"/>
    </source>
</evidence>
<feature type="compositionally biased region" description="Polar residues" evidence="2">
    <location>
        <begin position="1"/>
        <end position="20"/>
    </location>
</feature>
<accession>A0A8H6XBP8</accession>
<feature type="region of interest" description="Disordered" evidence="2">
    <location>
        <begin position="429"/>
        <end position="455"/>
    </location>
</feature>
<evidence type="ECO:0000256" key="2">
    <source>
        <dbReference type="SAM" id="MobiDB-lite"/>
    </source>
</evidence>